<protein>
    <submittedName>
        <fullName evidence="1">Uncharacterized protein</fullName>
    </submittedName>
</protein>
<reference evidence="1 2" key="1">
    <citation type="submission" date="2019-02" db="EMBL/GenBank/DDBJ databases">
        <title>Deep-cultivation of Planctomycetes and their phenomic and genomic characterization uncovers novel biology.</title>
        <authorList>
            <person name="Wiegand S."/>
            <person name="Jogler M."/>
            <person name="Boedeker C."/>
            <person name="Pinto D."/>
            <person name="Vollmers J."/>
            <person name="Rivas-Marin E."/>
            <person name="Kohn T."/>
            <person name="Peeters S.H."/>
            <person name="Heuer A."/>
            <person name="Rast P."/>
            <person name="Oberbeckmann S."/>
            <person name="Bunk B."/>
            <person name="Jeske O."/>
            <person name="Meyerdierks A."/>
            <person name="Storesund J.E."/>
            <person name="Kallscheuer N."/>
            <person name="Luecker S."/>
            <person name="Lage O.M."/>
            <person name="Pohl T."/>
            <person name="Merkel B.J."/>
            <person name="Hornburger P."/>
            <person name="Mueller R.-W."/>
            <person name="Bruemmer F."/>
            <person name="Labrenz M."/>
            <person name="Spormann A.M."/>
            <person name="Op den Camp H."/>
            <person name="Overmann J."/>
            <person name="Amann R."/>
            <person name="Jetten M.S.M."/>
            <person name="Mascher T."/>
            <person name="Medema M.H."/>
            <person name="Devos D.P."/>
            <person name="Kaster A.-K."/>
            <person name="Ovreas L."/>
            <person name="Rohde M."/>
            <person name="Galperin M.Y."/>
            <person name="Jogler C."/>
        </authorList>
    </citation>
    <scope>NUCLEOTIDE SEQUENCE [LARGE SCALE GENOMIC DNA]</scope>
    <source>
        <strain evidence="1 2">Pla85_3_4</strain>
    </source>
</reference>
<organism evidence="1 2">
    <name type="scientific">Lignipirellula cremea</name>
    <dbReference type="NCBI Taxonomy" id="2528010"/>
    <lineage>
        <taxon>Bacteria</taxon>
        <taxon>Pseudomonadati</taxon>
        <taxon>Planctomycetota</taxon>
        <taxon>Planctomycetia</taxon>
        <taxon>Pirellulales</taxon>
        <taxon>Pirellulaceae</taxon>
        <taxon>Lignipirellula</taxon>
    </lineage>
</organism>
<proteinExistence type="predicted"/>
<keyword evidence="2" id="KW-1185">Reference proteome</keyword>
<dbReference type="AlphaFoldDB" id="A0A518DY12"/>
<sequence>MPTSPLTPGRGLADRRLYKQWVARLILAVFLPGGLLAATPSTARAGEGFGWLFGGKFGCVDCLPRCCLAGCPDNYCRKPLPCVGEPLCTTCDDYRCKPLPCVGAPLCATCDDYRCKPLPCPLPCSDPACNAWRFNARLAGAAGRRDPALIAPATPRPAPEREP</sequence>
<dbReference type="RefSeq" id="WP_145055299.1">
    <property type="nucleotide sequence ID" value="NZ_CP036433.1"/>
</dbReference>
<evidence type="ECO:0000313" key="2">
    <source>
        <dbReference type="Proteomes" id="UP000317648"/>
    </source>
</evidence>
<dbReference type="Proteomes" id="UP000317648">
    <property type="component" value="Chromosome"/>
</dbReference>
<accession>A0A518DY12</accession>
<dbReference type="KEGG" id="lcre:Pla8534_45060"/>
<dbReference type="OrthoDB" id="9954212at2"/>
<evidence type="ECO:0000313" key="1">
    <source>
        <dbReference type="EMBL" id="QDU96685.1"/>
    </source>
</evidence>
<dbReference type="EMBL" id="CP036433">
    <property type="protein sequence ID" value="QDU96685.1"/>
    <property type="molecule type" value="Genomic_DNA"/>
</dbReference>
<gene>
    <name evidence="1" type="ORF">Pla8534_45060</name>
</gene>
<name>A0A518DY12_9BACT</name>